<dbReference type="PANTHER" id="PTHR46268">
    <property type="entry name" value="STRESS RESPONSE PROTEIN NHAX"/>
    <property type="match status" value="1"/>
</dbReference>
<comment type="similarity">
    <text evidence="1">Belongs to the universal stress protein A family.</text>
</comment>
<protein>
    <submittedName>
        <fullName evidence="2">Universal stress protein</fullName>
    </submittedName>
</protein>
<organism evidence="2 3">
    <name type="scientific">Dongia rigui</name>
    <dbReference type="NCBI Taxonomy" id="940149"/>
    <lineage>
        <taxon>Bacteria</taxon>
        <taxon>Pseudomonadati</taxon>
        <taxon>Pseudomonadota</taxon>
        <taxon>Alphaproteobacteria</taxon>
        <taxon>Rhodospirillales</taxon>
        <taxon>Dongiaceae</taxon>
        <taxon>Dongia</taxon>
    </lineage>
</organism>
<dbReference type="PANTHER" id="PTHR46268:SF15">
    <property type="entry name" value="UNIVERSAL STRESS PROTEIN HP_0031"/>
    <property type="match status" value="1"/>
</dbReference>
<evidence type="ECO:0000313" key="2">
    <source>
        <dbReference type="EMBL" id="MDY0870959.1"/>
    </source>
</evidence>
<dbReference type="Gene3D" id="3.40.50.12370">
    <property type="match status" value="1"/>
</dbReference>
<dbReference type="SUPFAM" id="SSF52402">
    <property type="entry name" value="Adenine nucleotide alpha hydrolases-like"/>
    <property type="match status" value="1"/>
</dbReference>
<evidence type="ECO:0000313" key="3">
    <source>
        <dbReference type="Proteomes" id="UP001271769"/>
    </source>
</evidence>
<proteinExistence type="inferred from homology"/>
<name>A0ABU5DUF7_9PROT</name>
<gene>
    <name evidence="2" type="ORF">SMD31_03460</name>
</gene>
<dbReference type="RefSeq" id="WP_320499330.1">
    <property type="nucleotide sequence ID" value="NZ_JAXCLX010000001.1"/>
</dbReference>
<keyword evidence="3" id="KW-1185">Reference proteome</keyword>
<accession>A0ABU5DUF7</accession>
<reference evidence="2 3" key="1">
    <citation type="journal article" date="2013" name="Antonie Van Leeuwenhoek">
        <title>Dongia rigui sp. nov., isolated from freshwater of a large wetland in Korea.</title>
        <authorList>
            <person name="Baik K.S."/>
            <person name="Hwang Y.M."/>
            <person name="Choi J.S."/>
            <person name="Kwon J."/>
            <person name="Seong C.N."/>
        </authorList>
    </citation>
    <scope>NUCLEOTIDE SEQUENCE [LARGE SCALE GENOMIC DNA]</scope>
    <source>
        <strain evidence="2 3">04SU4-P</strain>
    </source>
</reference>
<dbReference type="Proteomes" id="UP001271769">
    <property type="component" value="Unassembled WGS sequence"/>
</dbReference>
<sequence length="286" mass="30437">MKKGIILGVVTGTSSDDDVLEAAFALSRLHASHIEVLHPRLDPYRVLAGFIDGVNGLGSSDIVSGIRHDIERRRQTAHASFNAWSARHGLRPSADSARSPEASAAWRDYEGTYEGAMTIHGRLADFIVVAQPKAGARAAQEAVVEAAIFDTGRPVLCVPTGFRALDPKSVAILWNGSLEAARAVGDAMPLLAACGSAVVVTAGQSDGADPTDLVERLVQRGIEARTKRVGTLHDITPRALVETLNEGRFGLVVMGGYGHTRLREMVLGGLTRQMLTEAKIPVLLAH</sequence>
<dbReference type="EMBL" id="JAXCLX010000001">
    <property type="protein sequence ID" value="MDY0870959.1"/>
    <property type="molecule type" value="Genomic_DNA"/>
</dbReference>
<dbReference type="CDD" id="cd00293">
    <property type="entry name" value="USP-like"/>
    <property type="match status" value="1"/>
</dbReference>
<evidence type="ECO:0000256" key="1">
    <source>
        <dbReference type="ARBA" id="ARBA00008791"/>
    </source>
</evidence>
<comment type="caution">
    <text evidence="2">The sequence shown here is derived from an EMBL/GenBank/DDBJ whole genome shotgun (WGS) entry which is preliminary data.</text>
</comment>